<reference evidence="3 4" key="1">
    <citation type="submission" date="2019-11" db="EMBL/GenBank/DDBJ databases">
        <authorList>
            <person name="Li J."/>
        </authorList>
    </citation>
    <scope>NUCLEOTIDE SEQUENCE [LARGE SCALE GENOMIC DNA]</scope>
    <source>
        <strain evidence="3 4">J4</strain>
    </source>
</reference>
<dbReference type="Proteomes" id="UP000480185">
    <property type="component" value="Unassembled WGS sequence"/>
</dbReference>
<dbReference type="InterPro" id="IPR053145">
    <property type="entry name" value="AB_hydrolase_Est10"/>
</dbReference>
<name>A0A6G1X3W6_9BACI</name>
<keyword evidence="4" id="KW-1185">Reference proteome</keyword>
<evidence type="ECO:0000313" key="4">
    <source>
        <dbReference type="Proteomes" id="UP000480185"/>
    </source>
</evidence>
<feature type="chain" id="PRO_5039473134" evidence="1">
    <location>
        <begin position="23"/>
        <end position="429"/>
    </location>
</feature>
<dbReference type="Pfam" id="PF12146">
    <property type="entry name" value="Hydrolase_4"/>
    <property type="match status" value="1"/>
</dbReference>
<dbReference type="Gene3D" id="3.40.50.1820">
    <property type="entry name" value="alpha/beta hydrolase"/>
    <property type="match status" value="1"/>
</dbReference>
<dbReference type="PANTHER" id="PTHR43265:SF1">
    <property type="entry name" value="ESTERASE ESTD"/>
    <property type="match status" value="1"/>
</dbReference>
<dbReference type="PROSITE" id="PS51257">
    <property type="entry name" value="PROKAR_LIPOPROTEIN"/>
    <property type="match status" value="1"/>
</dbReference>
<evidence type="ECO:0000259" key="2">
    <source>
        <dbReference type="Pfam" id="PF12146"/>
    </source>
</evidence>
<keyword evidence="3" id="KW-0378">Hydrolase</keyword>
<evidence type="ECO:0000313" key="3">
    <source>
        <dbReference type="EMBL" id="MRG85683.1"/>
    </source>
</evidence>
<dbReference type="AlphaFoldDB" id="A0A6G1X3W6"/>
<comment type="caution">
    <text evidence="3">The sequence shown here is derived from an EMBL/GenBank/DDBJ whole genome shotgun (WGS) entry which is preliminary data.</text>
</comment>
<sequence>MTSLIKKVGIILVVLFMMSACSNNENEDKAKELEGTWNGQIEVPKQPLPITISFVNENKWTATISIPAQGLSDYPLTNVNIGEPDLYFQLKIQGQMMTFDGERKENKIEGIFTQGGQSVPFTLNKSKDRGEDKKEEEEEFLSVETDEVTMKGEIEIPDGDGPYPVVVIIPGSGPTNRDGNTPTVPGKNNSLKMLAEGLASNGIASLRYDKRGVGKNQAAMIPEEDIRFDQFVEDAKAWVQRLAEDERFSQVGVIGHSQGSLVGMLAAQESEASTFVSISGASRSIDQVLYDQLKDGLPEELLDEAETILAQLKKGERVDEVSPELQTTFRPSIQAFMSSWMQYNPAEEIQQLDIPVLIINGENDLQVPASEAKKLKEAKKDAKLLLLEKMNHVLKDAPADQAGNMETYSNPDIPLSEGLIEGITNFLRK</sequence>
<organism evidence="3 4">
    <name type="scientific">Salinibacillus xinjiangensis</name>
    <dbReference type="NCBI Taxonomy" id="1229268"/>
    <lineage>
        <taxon>Bacteria</taxon>
        <taxon>Bacillati</taxon>
        <taxon>Bacillota</taxon>
        <taxon>Bacilli</taxon>
        <taxon>Bacillales</taxon>
        <taxon>Bacillaceae</taxon>
        <taxon>Salinibacillus</taxon>
    </lineage>
</organism>
<dbReference type="OrthoDB" id="9809549at2"/>
<dbReference type="PANTHER" id="PTHR43265">
    <property type="entry name" value="ESTERASE ESTD"/>
    <property type="match status" value="1"/>
</dbReference>
<dbReference type="InterPro" id="IPR029058">
    <property type="entry name" value="AB_hydrolase_fold"/>
</dbReference>
<proteinExistence type="predicted"/>
<keyword evidence="1" id="KW-0732">Signal</keyword>
<dbReference type="RefSeq" id="WP_153727599.1">
    <property type="nucleotide sequence ID" value="NZ_WJNH01000002.1"/>
</dbReference>
<dbReference type="GO" id="GO:0052689">
    <property type="term" value="F:carboxylic ester hydrolase activity"/>
    <property type="evidence" value="ECO:0007669"/>
    <property type="project" value="TreeGrafter"/>
</dbReference>
<gene>
    <name evidence="3" type="ORF">GH754_04960</name>
</gene>
<dbReference type="SUPFAM" id="SSF53474">
    <property type="entry name" value="alpha/beta-Hydrolases"/>
    <property type="match status" value="1"/>
</dbReference>
<accession>A0A6G1X3W6</accession>
<protein>
    <submittedName>
        <fullName evidence="3">Alpha/beta fold hydrolase</fullName>
    </submittedName>
</protein>
<feature type="domain" description="Serine aminopeptidase S33" evidence="2">
    <location>
        <begin position="192"/>
        <end position="393"/>
    </location>
</feature>
<evidence type="ECO:0000256" key="1">
    <source>
        <dbReference type="SAM" id="SignalP"/>
    </source>
</evidence>
<dbReference type="InterPro" id="IPR022742">
    <property type="entry name" value="Hydrolase_4"/>
</dbReference>
<dbReference type="EMBL" id="WJNH01000002">
    <property type="protein sequence ID" value="MRG85683.1"/>
    <property type="molecule type" value="Genomic_DNA"/>
</dbReference>
<feature type="signal peptide" evidence="1">
    <location>
        <begin position="1"/>
        <end position="22"/>
    </location>
</feature>